<dbReference type="Pfam" id="PF14129">
    <property type="entry name" value="DUF4296"/>
    <property type="match status" value="1"/>
</dbReference>
<protein>
    <recommendedName>
        <fullName evidence="1">DUF4296 domain-containing protein</fullName>
    </recommendedName>
</protein>
<dbReference type="PROSITE" id="PS51257">
    <property type="entry name" value="PROKAR_LIPOPROTEIN"/>
    <property type="match status" value="1"/>
</dbReference>
<evidence type="ECO:0000259" key="1">
    <source>
        <dbReference type="Pfam" id="PF14129"/>
    </source>
</evidence>
<evidence type="ECO:0000313" key="2">
    <source>
        <dbReference type="EMBL" id="CAL2081836.1"/>
    </source>
</evidence>
<sequence length="157" mass="18362">MKRLKYIIPILVLFVSCTGNTIYKAPDNLIPRDTMVMLLTDMHIAASARGTKNKFNKKGVIYMHFVHEKYNIDSTRFDSSNKYYTSIIDNYEKLLNDVKQKLQDQGVVIQKEILAKDSIKKIEKTDKKDVKLEIDSLIKKVHEKRLKKPNETQEEEE</sequence>
<comment type="caution">
    <text evidence="2">The sequence shown here is derived from an EMBL/GenBank/DDBJ whole genome shotgun (WGS) entry which is preliminary data.</text>
</comment>
<gene>
    <name evidence="2" type="ORF">T190607A01A_11261</name>
</gene>
<reference evidence="2 3" key="1">
    <citation type="submission" date="2024-05" db="EMBL/GenBank/DDBJ databases">
        <authorList>
            <person name="Duchaud E."/>
        </authorList>
    </citation>
    <scope>NUCLEOTIDE SEQUENCE [LARGE SCALE GENOMIC DNA]</scope>
    <source>
        <strain evidence="2">Ena-SAMPLE-TAB-13-05-2024-13:56:06:370-140302</strain>
    </source>
</reference>
<proteinExistence type="predicted"/>
<dbReference type="RefSeq" id="WP_348711150.1">
    <property type="nucleotide sequence ID" value="NZ_CAXIXW010000014.1"/>
</dbReference>
<organism evidence="2 3">
    <name type="scientific">Tenacibaculum platacis</name>
    <dbReference type="NCBI Taxonomy" id="3137852"/>
    <lineage>
        <taxon>Bacteria</taxon>
        <taxon>Pseudomonadati</taxon>
        <taxon>Bacteroidota</taxon>
        <taxon>Flavobacteriia</taxon>
        <taxon>Flavobacteriales</taxon>
        <taxon>Flavobacteriaceae</taxon>
        <taxon>Tenacibaculum</taxon>
    </lineage>
</organism>
<feature type="domain" description="DUF4296" evidence="1">
    <location>
        <begin position="26"/>
        <end position="105"/>
    </location>
</feature>
<dbReference type="InterPro" id="IPR025381">
    <property type="entry name" value="DUF4296"/>
</dbReference>
<accession>A0ABM9NX39</accession>
<dbReference type="Proteomes" id="UP001497416">
    <property type="component" value="Unassembled WGS sequence"/>
</dbReference>
<keyword evidence="3" id="KW-1185">Reference proteome</keyword>
<evidence type="ECO:0000313" key="3">
    <source>
        <dbReference type="Proteomes" id="UP001497416"/>
    </source>
</evidence>
<dbReference type="EMBL" id="CAXIXY010000003">
    <property type="protein sequence ID" value="CAL2081836.1"/>
    <property type="molecule type" value="Genomic_DNA"/>
</dbReference>
<name>A0ABM9NX39_9FLAO</name>